<organism evidence="1 2">
    <name type="scientific">Eumeta variegata</name>
    <name type="common">Bagworm moth</name>
    <name type="synonym">Eumeta japonica</name>
    <dbReference type="NCBI Taxonomy" id="151549"/>
    <lineage>
        <taxon>Eukaryota</taxon>
        <taxon>Metazoa</taxon>
        <taxon>Ecdysozoa</taxon>
        <taxon>Arthropoda</taxon>
        <taxon>Hexapoda</taxon>
        <taxon>Insecta</taxon>
        <taxon>Pterygota</taxon>
        <taxon>Neoptera</taxon>
        <taxon>Endopterygota</taxon>
        <taxon>Lepidoptera</taxon>
        <taxon>Glossata</taxon>
        <taxon>Ditrysia</taxon>
        <taxon>Tineoidea</taxon>
        <taxon>Psychidae</taxon>
        <taxon>Oiketicinae</taxon>
        <taxon>Eumeta</taxon>
    </lineage>
</organism>
<comment type="caution">
    <text evidence="1">The sequence shown here is derived from an EMBL/GenBank/DDBJ whole genome shotgun (WGS) entry which is preliminary data.</text>
</comment>
<evidence type="ECO:0000313" key="1">
    <source>
        <dbReference type="EMBL" id="GBP30895.1"/>
    </source>
</evidence>
<reference evidence="1 2" key="1">
    <citation type="journal article" date="2019" name="Commun. Biol.">
        <title>The bagworm genome reveals a unique fibroin gene that provides high tensile strength.</title>
        <authorList>
            <person name="Kono N."/>
            <person name="Nakamura H."/>
            <person name="Ohtoshi R."/>
            <person name="Tomita M."/>
            <person name="Numata K."/>
            <person name="Arakawa K."/>
        </authorList>
    </citation>
    <scope>NUCLEOTIDE SEQUENCE [LARGE SCALE GENOMIC DNA]</scope>
</reference>
<sequence length="119" mass="13105">MFVEWSTTMGFGASLRKIKGLSWSGITGRRRLKTLSVECSLEVGVVTEAPQARGDTYASSNNTVMELLKVAGAHQKFAGASGLDSDDERYLGCPRFLYDYGPNLSHALNNMNMLLKKRL</sequence>
<evidence type="ECO:0000313" key="2">
    <source>
        <dbReference type="Proteomes" id="UP000299102"/>
    </source>
</evidence>
<accession>A0A4C1UWS4</accession>
<protein>
    <submittedName>
        <fullName evidence="1">Uncharacterized protein</fullName>
    </submittedName>
</protein>
<name>A0A4C1UWS4_EUMVA</name>
<dbReference type="Proteomes" id="UP000299102">
    <property type="component" value="Unassembled WGS sequence"/>
</dbReference>
<dbReference type="AlphaFoldDB" id="A0A4C1UWS4"/>
<gene>
    <name evidence="1" type="ORF">EVAR_28534_1</name>
</gene>
<proteinExistence type="predicted"/>
<keyword evidence="2" id="KW-1185">Reference proteome</keyword>
<dbReference type="EMBL" id="BGZK01000239">
    <property type="protein sequence ID" value="GBP30895.1"/>
    <property type="molecule type" value="Genomic_DNA"/>
</dbReference>